<name>A0AAW0YZC8_9TREE</name>
<feature type="signal peptide" evidence="3">
    <location>
        <begin position="1"/>
        <end position="30"/>
    </location>
</feature>
<dbReference type="GO" id="GO:0036503">
    <property type="term" value="P:ERAD pathway"/>
    <property type="evidence" value="ECO:0007669"/>
    <property type="project" value="TreeGrafter"/>
</dbReference>
<dbReference type="GO" id="GO:0005789">
    <property type="term" value="C:endoplasmic reticulum membrane"/>
    <property type="evidence" value="ECO:0007669"/>
    <property type="project" value="TreeGrafter"/>
</dbReference>
<dbReference type="SUPFAM" id="SSF81901">
    <property type="entry name" value="HCP-like"/>
    <property type="match status" value="3"/>
</dbReference>
<dbReference type="Proteomes" id="UP001388673">
    <property type="component" value="Unassembled WGS sequence"/>
</dbReference>
<comment type="caution">
    <text evidence="4">The sequence shown here is derived from an EMBL/GenBank/DDBJ whole genome shotgun (WGS) entry which is preliminary data.</text>
</comment>
<proteinExistence type="inferred from homology"/>
<dbReference type="KEGG" id="kne:92182800"/>
<dbReference type="PANTHER" id="PTHR11102">
    <property type="entry name" value="SEL-1-LIKE PROTEIN"/>
    <property type="match status" value="1"/>
</dbReference>
<evidence type="ECO:0000313" key="5">
    <source>
        <dbReference type="Proteomes" id="UP001388673"/>
    </source>
</evidence>
<feature type="chain" id="PRO_5043340164" description="SEL1 protein" evidence="3">
    <location>
        <begin position="31"/>
        <end position="869"/>
    </location>
</feature>
<evidence type="ECO:0000256" key="3">
    <source>
        <dbReference type="SAM" id="SignalP"/>
    </source>
</evidence>
<feature type="region of interest" description="Disordered" evidence="2">
    <location>
        <begin position="795"/>
        <end position="814"/>
    </location>
</feature>
<dbReference type="Pfam" id="PF08238">
    <property type="entry name" value="Sel1"/>
    <property type="match status" value="6"/>
</dbReference>
<dbReference type="InterPro" id="IPR011990">
    <property type="entry name" value="TPR-like_helical_dom_sf"/>
</dbReference>
<dbReference type="InterPro" id="IPR050767">
    <property type="entry name" value="Sel1_AlgK"/>
</dbReference>
<comment type="similarity">
    <text evidence="1">Belongs to the sel-1 family.</text>
</comment>
<evidence type="ECO:0000313" key="4">
    <source>
        <dbReference type="EMBL" id="KAK8847683.1"/>
    </source>
</evidence>
<dbReference type="AlphaFoldDB" id="A0AAW0YZC8"/>
<organism evidence="4 5">
    <name type="scientific">Kwoniella newhampshirensis</name>
    <dbReference type="NCBI Taxonomy" id="1651941"/>
    <lineage>
        <taxon>Eukaryota</taxon>
        <taxon>Fungi</taxon>
        <taxon>Dikarya</taxon>
        <taxon>Basidiomycota</taxon>
        <taxon>Agaricomycotina</taxon>
        <taxon>Tremellomycetes</taxon>
        <taxon>Tremellales</taxon>
        <taxon>Cryptococcaceae</taxon>
        <taxon>Kwoniella</taxon>
    </lineage>
</organism>
<gene>
    <name evidence="4" type="ORF">IAR55_005542</name>
</gene>
<dbReference type="Gene3D" id="1.25.40.10">
    <property type="entry name" value="Tetratricopeptide repeat domain"/>
    <property type="match status" value="3"/>
</dbReference>
<dbReference type="EMBL" id="JBCAWK010000010">
    <property type="protein sequence ID" value="KAK8847683.1"/>
    <property type="molecule type" value="Genomic_DNA"/>
</dbReference>
<protein>
    <recommendedName>
        <fullName evidence="6">SEL1 protein</fullName>
    </recommendedName>
</protein>
<dbReference type="PANTHER" id="PTHR11102:SF147">
    <property type="entry name" value="SEL1L ADAPTOR SUBUNIT OF ERAD E3 UBIQUITIN LIGASE"/>
    <property type="match status" value="1"/>
</dbReference>
<dbReference type="SMART" id="SM00671">
    <property type="entry name" value="SEL1"/>
    <property type="match status" value="7"/>
</dbReference>
<sequence length="869" mass="95819">MRLASSSISAKWLISLLCTFVIVLPCVVLADEYGSSASDETSLEDVCSPLREAQIILATLQPPPNAHLEKKVGGTITPFASRGWGEGLGWSHEGPLSATLRLLPRLLNSVLSPSTFLSRIPIISSAAAPRKGRKIGKIRKERVDKLLGLLDEAERRGCEEVWRTRGKLYMFPPKGIPQDLPTAYAAYSRYLESSADPEAQFMVGFFHATGNGGVEQDQGKALLYYTFASVQGYRPAAMAMGYRHWAGIGVKEYQSAAEKSYQKFRDGPPGGRTLPLTHTRLSDRVGGIYGPHASWASTGANAYRAAIRASSASAKGETESEILEYYQYHSDRDSHIYTVGLGRRFYHGSVYFSLHSGVSAGADGVGEIPQSFTKAKEYFMKVARTMWPVDFESDGRVAPKRKMSKEMEDSISEPARVAASFLGRMALRGEGQKPDYRRARLWYERAAELGDREAFNGLGIIYRDGLVVTPDRQKASHYFQAAAAQDLAEAQINLAKLHLERGEIPQAIPFFEVALRHGATFEPFHLLATLHASNARAGRGPGMCGVAVAYEKLVAERGNWDEDWVGEADKAWLRGEEDKALLGWWIGAELGYETGQNNVAFFLEKQFGNNGAKFLGEDRKDRDEGLGDKVLALWVRSAAQDNVDAMVKVGDHYYDSRKPAYDKAVAYYQTAADTQSSAMAYWNLGFMYENGQGVAQDWHLAKRFYDLAGETSAEAYLPVLLSLIKLYVRSWWVDIKSGGATPGLSLFEAEPTDIPKMSTWDRIKALFTEPFPIEGSGGGVLLDPLEEEGNLENEDAATYDDNSAPGWTQGGAGYGDEEEEFLEDLVILGLLVGTVGLIWVRARWAAAEREREERRRREGLPPGGADGPL</sequence>
<keyword evidence="5" id="KW-1185">Reference proteome</keyword>
<accession>A0AAW0YZC8</accession>
<evidence type="ECO:0000256" key="2">
    <source>
        <dbReference type="SAM" id="MobiDB-lite"/>
    </source>
</evidence>
<keyword evidence="3" id="KW-0732">Signal</keyword>
<dbReference type="InterPro" id="IPR006597">
    <property type="entry name" value="Sel1-like"/>
</dbReference>
<dbReference type="RefSeq" id="XP_066801201.1">
    <property type="nucleotide sequence ID" value="XM_066948633.1"/>
</dbReference>
<dbReference type="GeneID" id="92182800"/>
<evidence type="ECO:0008006" key="6">
    <source>
        <dbReference type="Google" id="ProtNLM"/>
    </source>
</evidence>
<reference evidence="4 5" key="1">
    <citation type="journal article" date="2024" name="bioRxiv">
        <title>Comparative genomics of Cryptococcus and Kwoniella reveals pathogenesis evolution and contrasting karyotype dynamics via intercentromeric recombination or chromosome fusion.</title>
        <authorList>
            <person name="Coelho M.A."/>
            <person name="David-Palma M."/>
            <person name="Shea T."/>
            <person name="Bowers K."/>
            <person name="McGinley-Smith S."/>
            <person name="Mohammad A.W."/>
            <person name="Gnirke A."/>
            <person name="Yurkov A.M."/>
            <person name="Nowrousian M."/>
            <person name="Sun S."/>
            <person name="Cuomo C.A."/>
            <person name="Heitman J."/>
        </authorList>
    </citation>
    <scope>NUCLEOTIDE SEQUENCE [LARGE SCALE GENOMIC DNA]</scope>
    <source>
        <strain evidence="4 5">CBS 13917</strain>
    </source>
</reference>
<evidence type="ECO:0000256" key="1">
    <source>
        <dbReference type="ARBA" id="ARBA00038101"/>
    </source>
</evidence>